<feature type="transmembrane region" description="Helical" evidence="7">
    <location>
        <begin position="138"/>
        <end position="158"/>
    </location>
</feature>
<feature type="domain" description="ABC transmembrane type-1" evidence="9">
    <location>
        <begin position="98"/>
        <end position="312"/>
    </location>
</feature>
<feature type="compositionally biased region" description="Low complexity" evidence="8">
    <location>
        <begin position="1"/>
        <end position="13"/>
    </location>
</feature>
<name>A0ABV8LJI9_9ACTN</name>
<evidence type="ECO:0000256" key="7">
    <source>
        <dbReference type="RuleBase" id="RU363032"/>
    </source>
</evidence>
<keyword evidence="3" id="KW-1003">Cell membrane</keyword>
<dbReference type="Pfam" id="PF00528">
    <property type="entry name" value="BPD_transp_1"/>
    <property type="match status" value="1"/>
</dbReference>
<dbReference type="SUPFAM" id="SSF161098">
    <property type="entry name" value="MetI-like"/>
    <property type="match status" value="1"/>
</dbReference>
<keyword evidence="4 7" id="KW-0812">Transmembrane</keyword>
<comment type="subcellular location">
    <subcellularLocation>
        <location evidence="1 7">Cell membrane</location>
        <topology evidence="1 7">Multi-pass membrane protein</topology>
    </subcellularLocation>
</comment>
<keyword evidence="5 7" id="KW-1133">Transmembrane helix</keyword>
<feature type="transmembrane region" description="Helical" evidence="7">
    <location>
        <begin position="36"/>
        <end position="55"/>
    </location>
</feature>
<dbReference type="PANTHER" id="PTHR43227:SF11">
    <property type="entry name" value="BLL4140 PROTEIN"/>
    <property type="match status" value="1"/>
</dbReference>
<dbReference type="EMBL" id="JBHSAY010000004">
    <property type="protein sequence ID" value="MFC4129974.1"/>
    <property type="molecule type" value="Genomic_DNA"/>
</dbReference>
<evidence type="ECO:0000256" key="1">
    <source>
        <dbReference type="ARBA" id="ARBA00004651"/>
    </source>
</evidence>
<keyword evidence="11" id="KW-1185">Reference proteome</keyword>
<keyword evidence="6 7" id="KW-0472">Membrane</keyword>
<evidence type="ECO:0000256" key="5">
    <source>
        <dbReference type="ARBA" id="ARBA00022989"/>
    </source>
</evidence>
<dbReference type="InterPro" id="IPR000515">
    <property type="entry name" value="MetI-like"/>
</dbReference>
<dbReference type="Gene3D" id="1.10.3720.10">
    <property type="entry name" value="MetI-like"/>
    <property type="match status" value="1"/>
</dbReference>
<keyword evidence="2 7" id="KW-0813">Transport</keyword>
<reference evidence="11" key="1">
    <citation type="journal article" date="2019" name="Int. J. Syst. Evol. Microbiol.">
        <title>The Global Catalogue of Microorganisms (GCM) 10K type strain sequencing project: providing services to taxonomists for standard genome sequencing and annotation.</title>
        <authorList>
            <consortium name="The Broad Institute Genomics Platform"/>
            <consortium name="The Broad Institute Genome Sequencing Center for Infectious Disease"/>
            <person name="Wu L."/>
            <person name="Ma J."/>
        </authorList>
    </citation>
    <scope>NUCLEOTIDE SEQUENCE [LARGE SCALE GENOMIC DNA]</scope>
    <source>
        <strain evidence="11">CGMCC 4.7289</strain>
    </source>
</reference>
<evidence type="ECO:0000313" key="10">
    <source>
        <dbReference type="EMBL" id="MFC4129974.1"/>
    </source>
</evidence>
<dbReference type="Proteomes" id="UP001595816">
    <property type="component" value="Unassembled WGS sequence"/>
</dbReference>
<evidence type="ECO:0000259" key="9">
    <source>
        <dbReference type="PROSITE" id="PS50928"/>
    </source>
</evidence>
<feature type="transmembrane region" description="Helical" evidence="7">
    <location>
        <begin position="291"/>
        <end position="312"/>
    </location>
</feature>
<dbReference type="InterPro" id="IPR035906">
    <property type="entry name" value="MetI-like_sf"/>
</dbReference>
<dbReference type="PROSITE" id="PS50928">
    <property type="entry name" value="ABC_TM1"/>
    <property type="match status" value="1"/>
</dbReference>
<evidence type="ECO:0000256" key="4">
    <source>
        <dbReference type="ARBA" id="ARBA00022692"/>
    </source>
</evidence>
<dbReference type="InterPro" id="IPR050809">
    <property type="entry name" value="UgpAE/MalFG_permease"/>
</dbReference>
<evidence type="ECO:0000256" key="8">
    <source>
        <dbReference type="SAM" id="MobiDB-lite"/>
    </source>
</evidence>
<protein>
    <submittedName>
        <fullName evidence="10">ABC transporter permease</fullName>
    </submittedName>
</protein>
<comment type="caution">
    <text evidence="10">The sequence shown here is derived from an EMBL/GenBank/DDBJ whole genome shotgun (WGS) entry which is preliminary data.</text>
</comment>
<organism evidence="10 11">
    <name type="scientific">Hamadaea flava</name>
    <dbReference type="NCBI Taxonomy" id="1742688"/>
    <lineage>
        <taxon>Bacteria</taxon>
        <taxon>Bacillati</taxon>
        <taxon>Actinomycetota</taxon>
        <taxon>Actinomycetes</taxon>
        <taxon>Micromonosporales</taxon>
        <taxon>Micromonosporaceae</taxon>
        <taxon>Hamadaea</taxon>
    </lineage>
</organism>
<feature type="transmembrane region" description="Helical" evidence="7">
    <location>
        <begin position="102"/>
        <end position="126"/>
    </location>
</feature>
<dbReference type="CDD" id="cd06261">
    <property type="entry name" value="TM_PBP2"/>
    <property type="match status" value="1"/>
</dbReference>
<accession>A0ABV8LJI9</accession>
<evidence type="ECO:0000313" key="11">
    <source>
        <dbReference type="Proteomes" id="UP001595816"/>
    </source>
</evidence>
<comment type="similarity">
    <text evidence="7">Belongs to the binding-protein-dependent transport system permease family.</text>
</comment>
<dbReference type="PANTHER" id="PTHR43227">
    <property type="entry name" value="BLL4140 PROTEIN"/>
    <property type="match status" value="1"/>
</dbReference>
<feature type="region of interest" description="Disordered" evidence="8">
    <location>
        <begin position="1"/>
        <end position="25"/>
    </location>
</feature>
<feature type="transmembrane region" description="Helical" evidence="7">
    <location>
        <begin position="231"/>
        <end position="249"/>
    </location>
</feature>
<sequence length="326" mass="35535">MALPATAETADSAPSPPSPPAARRRRTWRTRLRHDWMLLALAAPGAAVVVLFHYVPLLGNVIAFKAYQPYLGITSAPWVGLDNFRVIVTWDPAFRNALLNTVIIALIQVIFVFPVPIALALVLNSLTSERIKRVVQSVLYLPHFMSWVIVVAIFQQMLGGSGLLHTWLRTKGIEGPDIIGNPDMFKELITAQVIWKDTGWGTILFLAALSRIDLSLYEAAAADGASRMRQLWHVTLPGLRSVIVLLLILKLGDVLTVGFEQILLQQNAVGVDASEVLDTYVYNNSVIAGNWGASAAVGLVKGVIGVGLVLTANKIAHMFGERGVYQ</sequence>
<dbReference type="RefSeq" id="WP_253755607.1">
    <property type="nucleotide sequence ID" value="NZ_JAMZDZ010000001.1"/>
</dbReference>
<evidence type="ECO:0000256" key="2">
    <source>
        <dbReference type="ARBA" id="ARBA00022448"/>
    </source>
</evidence>
<proteinExistence type="inferred from homology"/>
<evidence type="ECO:0000256" key="6">
    <source>
        <dbReference type="ARBA" id="ARBA00023136"/>
    </source>
</evidence>
<gene>
    <name evidence="10" type="ORF">ACFOZ4_05085</name>
</gene>
<evidence type="ECO:0000256" key="3">
    <source>
        <dbReference type="ARBA" id="ARBA00022475"/>
    </source>
</evidence>